<dbReference type="Pfam" id="PF04226">
    <property type="entry name" value="Transgly_assoc"/>
    <property type="match status" value="1"/>
</dbReference>
<evidence type="ECO:0000256" key="5">
    <source>
        <dbReference type="ARBA" id="ARBA00022989"/>
    </source>
</evidence>
<evidence type="ECO:0000256" key="7">
    <source>
        <dbReference type="SAM" id="Phobius"/>
    </source>
</evidence>
<dbReference type="EMBL" id="FWZU01000004">
    <property type="protein sequence ID" value="SMF29252.1"/>
    <property type="molecule type" value="Genomic_DNA"/>
</dbReference>
<proteinExistence type="inferred from homology"/>
<comment type="similarity">
    <text evidence="2">Belongs to the UPF0410 family.</text>
</comment>
<sequence>MHGLIWFVLVGLVAGWLAGMLMKGGGYGVIGDIVVGILGAVLGGFLFGSIGIGANGFLGLIIISTAGAVILIFLLRLVKRL</sequence>
<reference evidence="9" key="1">
    <citation type="submission" date="2017-04" db="EMBL/GenBank/DDBJ databases">
        <authorList>
            <person name="Varghese N."/>
            <person name="Submissions S."/>
        </authorList>
    </citation>
    <scope>NUCLEOTIDE SEQUENCE [LARGE SCALE GENOMIC DNA]</scope>
    <source>
        <strain evidence="9">K3S</strain>
    </source>
</reference>
<evidence type="ECO:0000256" key="2">
    <source>
        <dbReference type="ARBA" id="ARBA00011006"/>
    </source>
</evidence>
<evidence type="ECO:0000256" key="4">
    <source>
        <dbReference type="ARBA" id="ARBA00022692"/>
    </source>
</evidence>
<dbReference type="STRING" id="1519643.SAMN06295933_2775"/>
<dbReference type="GO" id="GO:0005886">
    <property type="term" value="C:plasma membrane"/>
    <property type="evidence" value="ECO:0007669"/>
    <property type="project" value="UniProtKB-SubCell"/>
</dbReference>
<dbReference type="InterPro" id="IPR007341">
    <property type="entry name" value="Transgly_assoc"/>
</dbReference>
<evidence type="ECO:0000256" key="3">
    <source>
        <dbReference type="ARBA" id="ARBA00022475"/>
    </source>
</evidence>
<evidence type="ECO:0000256" key="6">
    <source>
        <dbReference type="ARBA" id="ARBA00023136"/>
    </source>
</evidence>
<keyword evidence="3" id="KW-1003">Cell membrane</keyword>
<dbReference type="RefSeq" id="WP_085103191.1">
    <property type="nucleotide sequence ID" value="NZ_FWZU01000004.1"/>
</dbReference>
<organism evidence="8 9">
    <name type="scientific">Desulfovibrio gilichinskyi</name>
    <dbReference type="NCBI Taxonomy" id="1519643"/>
    <lineage>
        <taxon>Bacteria</taxon>
        <taxon>Pseudomonadati</taxon>
        <taxon>Thermodesulfobacteriota</taxon>
        <taxon>Desulfovibrionia</taxon>
        <taxon>Desulfovibrionales</taxon>
        <taxon>Desulfovibrionaceae</taxon>
        <taxon>Desulfovibrio</taxon>
    </lineage>
</organism>
<evidence type="ECO:0000313" key="9">
    <source>
        <dbReference type="Proteomes" id="UP000192906"/>
    </source>
</evidence>
<keyword evidence="9" id="KW-1185">Reference proteome</keyword>
<feature type="transmembrane region" description="Helical" evidence="7">
    <location>
        <begin position="29"/>
        <end position="50"/>
    </location>
</feature>
<dbReference type="PANTHER" id="PTHR33884:SF3">
    <property type="entry name" value="UPF0410 PROTEIN YMGE"/>
    <property type="match status" value="1"/>
</dbReference>
<dbReference type="Proteomes" id="UP000192906">
    <property type="component" value="Unassembled WGS sequence"/>
</dbReference>
<keyword evidence="5 7" id="KW-1133">Transmembrane helix</keyword>
<dbReference type="AlphaFoldDB" id="A0A1X7E814"/>
<keyword evidence="6 7" id="KW-0472">Membrane</keyword>
<accession>A0A1X7E814</accession>
<evidence type="ECO:0000313" key="8">
    <source>
        <dbReference type="EMBL" id="SMF29252.1"/>
    </source>
</evidence>
<name>A0A1X7E814_9BACT</name>
<comment type="subcellular location">
    <subcellularLocation>
        <location evidence="1">Cell membrane</location>
        <topology evidence="1">Multi-pass membrane protein</topology>
    </subcellularLocation>
</comment>
<dbReference type="PANTHER" id="PTHR33884">
    <property type="entry name" value="UPF0410 PROTEIN YMGE"/>
    <property type="match status" value="1"/>
</dbReference>
<feature type="transmembrane region" description="Helical" evidence="7">
    <location>
        <begin position="56"/>
        <end position="78"/>
    </location>
</feature>
<protein>
    <submittedName>
        <fullName evidence="8">Transglycosylase associated protein</fullName>
    </submittedName>
</protein>
<gene>
    <name evidence="8" type="ORF">SAMN06295933_2775</name>
</gene>
<keyword evidence="4 7" id="KW-0812">Transmembrane</keyword>
<evidence type="ECO:0000256" key="1">
    <source>
        <dbReference type="ARBA" id="ARBA00004651"/>
    </source>
</evidence>
<feature type="transmembrane region" description="Helical" evidence="7">
    <location>
        <begin position="6"/>
        <end position="22"/>
    </location>
</feature>